<dbReference type="SMART" id="SM00052">
    <property type="entry name" value="EAL"/>
    <property type="match status" value="1"/>
</dbReference>
<dbReference type="Pfam" id="PF00990">
    <property type="entry name" value="GGDEF"/>
    <property type="match status" value="1"/>
</dbReference>
<dbReference type="PANTHER" id="PTHR44757:SF2">
    <property type="entry name" value="BIOFILM ARCHITECTURE MAINTENANCE PROTEIN MBAA"/>
    <property type="match status" value="1"/>
</dbReference>
<dbReference type="NCBIfam" id="TIGR00229">
    <property type="entry name" value="sensory_box"/>
    <property type="match status" value="1"/>
</dbReference>
<dbReference type="InterPro" id="IPR001610">
    <property type="entry name" value="PAC"/>
</dbReference>
<dbReference type="InterPro" id="IPR000700">
    <property type="entry name" value="PAS-assoc_C"/>
</dbReference>
<dbReference type="RefSeq" id="WP_217869089.1">
    <property type="nucleotide sequence ID" value="NZ_CP077077.1"/>
</dbReference>
<dbReference type="Pfam" id="PF13426">
    <property type="entry name" value="PAS_9"/>
    <property type="match status" value="1"/>
</dbReference>
<evidence type="ECO:0000259" key="1">
    <source>
        <dbReference type="PROSITE" id="PS50112"/>
    </source>
</evidence>
<dbReference type="InterPro" id="IPR001633">
    <property type="entry name" value="EAL_dom"/>
</dbReference>
<evidence type="ECO:0000313" key="6">
    <source>
        <dbReference type="Proteomes" id="UP000824010"/>
    </source>
</evidence>
<evidence type="ECO:0000313" key="5">
    <source>
        <dbReference type="EMBL" id="QXH58341.1"/>
    </source>
</evidence>
<dbReference type="InterPro" id="IPR000160">
    <property type="entry name" value="GGDEF_dom"/>
</dbReference>
<dbReference type="EMBL" id="CP077077">
    <property type="protein sequence ID" value="QXH58341.1"/>
    <property type="molecule type" value="Genomic_DNA"/>
</dbReference>
<dbReference type="CDD" id="cd01948">
    <property type="entry name" value="EAL"/>
    <property type="match status" value="1"/>
</dbReference>
<dbReference type="PANTHER" id="PTHR44757">
    <property type="entry name" value="DIGUANYLATE CYCLASE DGCP"/>
    <property type="match status" value="1"/>
</dbReference>
<dbReference type="PROSITE" id="PS50112">
    <property type="entry name" value="PAS"/>
    <property type="match status" value="1"/>
</dbReference>
<evidence type="ECO:0000259" key="4">
    <source>
        <dbReference type="PROSITE" id="PS50887"/>
    </source>
</evidence>
<dbReference type="Proteomes" id="UP000824010">
    <property type="component" value="Chromosome"/>
</dbReference>
<organism evidence="5 6">
    <name type="scientific">Pseudomonas maumuensis</name>
    <dbReference type="NCBI Taxonomy" id="2842354"/>
    <lineage>
        <taxon>Bacteria</taxon>
        <taxon>Pseudomonadati</taxon>
        <taxon>Pseudomonadota</taxon>
        <taxon>Gammaproteobacteria</taxon>
        <taxon>Pseudomonadales</taxon>
        <taxon>Pseudomonadaceae</taxon>
        <taxon>Pseudomonas</taxon>
    </lineage>
</organism>
<dbReference type="PROSITE" id="PS50883">
    <property type="entry name" value="EAL"/>
    <property type="match status" value="1"/>
</dbReference>
<accession>A0ABX8NQN7</accession>
<gene>
    <name evidence="5" type="ORF">KSS90_09120</name>
</gene>
<dbReference type="CDD" id="cd00130">
    <property type="entry name" value="PAS"/>
    <property type="match status" value="1"/>
</dbReference>
<feature type="domain" description="PAS" evidence="1">
    <location>
        <begin position="19"/>
        <end position="44"/>
    </location>
</feature>
<proteinExistence type="predicted"/>
<evidence type="ECO:0000259" key="3">
    <source>
        <dbReference type="PROSITE" id="PS50883"/>
    </source>
</evidence>
<dbReference type="PROSITE" id="PS50113">
    <property type="entry name" value="PAC"/>
    <property type="match status" value="1"/>
</dbReference>
<name>A0ABX8NQN7_9PSED</name>
<dbReference type="NCBIfam" id="TIGR00254">
    <property type="entry name" value="GGDEF"/>
    <property type="match status" value="1"/>
</dbReference>
<sequence>MDDNYRAAVDAAAIFSETDLRGCITYVNQQFCSISGYSREELLGANHRILNSGLHEPTFFLEMWRALAAGRVWKGEICNRAKDGSLYWVDSTMVPLIDPNTGQVRKYVSIRFDVTEKRQLLHTLQWRVGHDVLTGLPNRAYLSDLLNQALAFSRRENIPLAVCMLDLDGFKAVNDGYGHATGDLLLVEVAQRLQHILRGGDAVARLSGDEFVLILRHIEGAQQLDAALRRILQALAAPYVVREHPLSLSASIGVTLFPQDDEDADTLVRHADQAMYVAKQRGRNRYHLFDVSQELELKATHQTVARVRQALRQDELCLHYQPKVNMRSGQVIGFEALLRWMHPSKGPVPPGEFLPFVEQTDLIVELGEWVIDQALTQLQQWQLSGRDWSLSVNIAARQLQRGDFAQRLARLLARHPGVSPRRLDLEIVESVAIDNLPRVGRCLDACRALGVRFSLDDFGTGYSSLSYLKRLPAQTIKIDKSFVRDILHDHDDLALTRAVIGLARAFGREVVAEGVESVEHGRMLMELGCELAQGYGIARPMPVEALAEWVAGYRQPLEWRSPGIGSFQL</sequence>
<dbReference type="CDD" id="cd01949">
    <property type="entry name" value="GGDEF"/>
    <property type="match status" value="1"/>
</dbReference>
<dbReference type="PROSITE" id="PS50887">
    <property type="entry name" value="GGDEF"/>
    <property type="match status" value="1"/>
</dbReference>
<feature type="domain" description="GGDEF" evidence="4">
    <location>
        <begin position="158"/>
        <end position="291"/>
    </location>
</feature>
<reference evidence="5 6" key="1">
    <citation type="journal article" date="2021" name="Microorganisms">
        <title>The Ever-Expanding Pseudomonas Genus: Description of 43 New Species and Partition of the Pseudomonas putida Group.</title>
        <authorList>
            <person name="Girard L."/>
            <person name="Lood C."/>
            <person name="Hofte M."/>
            <person name="Vandamme P."/>
            <person name="Rokni-Zadeh H."/>
            <person name="van Noort V."/>
            <person name="Lavigne R."/>
            <person name="De Mot R."/>
        </authorList>
    </citation>
    <scope>NUCLEOTIDE SEQUENCE [LARGE SCALE GENOMIC DNA]</scope>
    <source>
        <strain evidence="5 6">COW77</strain>
    </source>
</reference>
<dbReference type="InterPro" id="IPR000014">
    <property type="entry name" value="PAS"/>
</dbReference>
<dbReference type="SMART" id="SM00267">
    <property type="entry name" value="GGDEF"/>
    <property type="match status" value="1"/>
</dbReference>
<feature type="domain" description="EAL" evidence="3">
    <location>
        <begin position="300"/>
        <end position="554"/>
    </location>
</feature>
<dbReference type="SMART" id="SM00086">
    <property type="entry name" value="PAC"/>
    <property type="match status" value="1"/>
</dbReference>
<dbReference type="Pfam" id="PF00563">
    <property type="entry name" value="EAL"/>
    <property type="match status" value="1"/>
</dbReference>
<feature type="domain" description="PAC" evidence="2">
    <location>
        <begin position="71"/>
        <end position="126"/>
    </location>
</feature>
<dbReference type="InterPro" id="IPR052155">
    <property type="entry name" value="Biofilm_reg_signaling"/>
</dbReference>
<keyword evidence="6" id="KW-1185">Reference proteome</keyword>
<protein>
    <submittedName>
        <fullName evidence="5">EAL domain-containing protein</fullName>
    </submittedName>
</protein>
<evidence type="ECO:0000259" key="2">
    <source>
        <dbReference type="PROSITE" id="PS50113"/>
    </source>
</evidence>